<feature type="region of interest" description="Disordered" evidence="1">
    <location>
        <begin position="483"/>
        <end position="514"/>
    </location>
</feature>
<feature type="region of interest" description="Disordered" evidence="1">
    <location>
        <begin position="851"/>
        <end position="889"/>
    </location>
</feature>
<feature type="compositionally biased region" description="Low complexity" evidence="1">
    <location>
        <begin position="1343"/>
        <end position="1361"/>
    </location>
</feature>
<feature type="region of interest" description="Disordered" evidence="1">
    <location>
        <begin position="1"/>
        <end position="34"/>
    </location>
</feature>
<feature type="compositionally biased region" description="Low complexity" evidence="1">
    <location>
        <begin position="970"/>
        <end position="979"/>
    </location>
</feature>
<evidence type="ECO:0000313" key="3">
    <source>
        <dbReference type="Proteomes" id="UP000232323"/>
    </source>
</evidence>
<feature type="compositionally biased region" description="Low complexity" evidence="1">
    <location>
        <begin position="717"/>
        <end position="729"/>
    </location>
</feature>
<dbReference type="EMBL" id="BEGY01000091">
    <property type="protein sequence ID" value="GAX83073.1"/>
    <property type="molecule type" value="Genomic_DNA"/>
</dbReference>
<feature type="region of interest" description="Disordered" evidence="1">
    <location>
        <begin position="1063"/>
        <end position="1120"/>
    </location>
</feature>
<proteinExistence type="predicted"/>
<feature type="region of interest" description="Disordered" evidence="1">
    <location>
        <begin position="344"/>
        <end position="367"/>
    </location>
</feature>
<evidence type="ECO:0000256" key="1">
    <source>
        <dbReference type="SAM" id="MobiDB-lite"/>
    </source>
</evidence>
<feature type="compositionally biased region" description="Basic and acidic residues" evidence="1">
    <location>
        <begin position="1235"/>
        <end position="1247"/>
    </location>
</feature>
<sequence>MYLSYSSQPSPTKSYATRPPPLHGFGDAAPFSTNELSDSKSWLYRRGYQRKHGLPSAGPAWLLDNPTLTGAASGPSDRPSLRKIQSKPLQPKLPLQSLPSQLPLDVSKVPRAEPMNQGGSFRSTDMHGALDTRSIEAHARYAKMRWAAEQVKAATSISGHLQSPGHGEISSSLPTSPQIHQLKSQAPQGQGHLVEKDPEARLLSTTELMRDLRPFNEVLSSAGLRLLDIKLQTRDADSTSAYEPLNVNKQSAALLNKPDSRSRSVALLNKPDSRSRSAALLNKPDSRSRSVALLNKPDSRSMATSGSSSKHGAGSKSESSGSDAKRAIPVADIKSRPLTLMDSWDSSTGSLPEAVQQPSAHDVTNHYSFPVGNQLTEIIEVRKRMSLLMNHVATGSRPPPSTAELISAAKMRSAPFQLHTVGRTPAHQHLLPAPGNTTGPRMEIPRNSSPVSIKLMNLSASRLTSKGTGRTVQSAQDLQRILKVRPSSTDLRPREVAQGSRQQTNISPPPAGATLRQQVNHGQATHGIQHHDSHMAWASETSTLRQTHDVSAPDPSGSSLGLMLQAESTSRNVTLVRCRADRDASTGTEQASYLESSPLPSAESSPLPAAAVVDVEAHNSVQSIAFKDAVWATGTVHDKQQQLKEQLRAAATAVAASKASGDSVSSEHHLITSALMAAVGKHQRYNQSQDRGSSVALDIKQWYAENRHTTGPPPHGPTSHGPPSHGPLSHGPPPSGPTSHGPPPSGPKSHGPTSHAPTSSGSPLHGPPLHGSPPNVGQWDTSQRIRAAELLKLLNVEPASAASASWDSSVSKAAYSTTQYAEGHNVGMKMAAEPRGSQSAKVNKSFLSASQASSTKASKSQIDGLGPKASLARPVTTPSASSAGLIPLNITTHPSTTPFPKYAIMDSGRQLAMQEDIHTPYYSHTIHSSARSNGTMPPPNHVYNMRELGYAARLMQRQQLGKSPPPPGASPSRSPAGRPKAVSWASDSHIHHGYSSSWKGKRGSEGASLKTQFIRQDVSKPHALANDPHGGSFIMRSSSGGASGSISLSGYSINSRSALDAESMAIRDSRQPSSSSIHSSITLMDRSRSIVSSSRSQSREMAQNMGGSKEGNIMGHKSSKHNEVSGQLMKPAVHCKSVNAEEVGLSLWDNQEAAQPSIIRVPLSVEEWNKDHKEFLMGSDDMSAEDRASSDDLRCGLSIHSDGGLSTLSLPDGAEGMRYSGTLHEEPEHYVLTLHNERSSSRPRDPLGRPPKPSNFTPVAASTKLVSMGSTRASDSNMQTGSESQHESGSSTHPKSDAVFRMYYLPEALHDDDGLLSPSTSVVGFKTLAPPSGVVRQDFVRSSPRVSAASSDSLQSQQSSPARRKRVHGDAAASTVTGQYACKWK</sequence>
<comment type="caution">
    <text evidence="2">The sequence shown here is derived from an EMBL/GenBank/DDBJ whole genome shotgun (WGS) entry which is preliminary data.</text>
</comment>
<feature type="region of interest" description="Disordered" evidence="1">
    <location>
        <begin position="1343"/>
        <end position="1385"/>
    </location>
</feature>
<feature type="compositionally biased region" description="Polar residues" evidence="1">
    <location>
        <begin position="1264"/>
        <end position="1293"/>
    </location>
</feature>
<organism evidence="2 3">
    <name type="scientific">Chlamydomonas eustigma</name>
    <dbReference type="NCBI Taxonomy" id="1157962"/>
    <lineage>
        <taxon>Eukaryota</taxon>
        <taxon>Viridiplantae</taxon>
        <taxon>Chlorophyta</taxon>
        <taxon>core chlorophytes</taxon>
        <taxon>Chlorophyceae</taxon>
        <taxon>CS clade</taxon>
        <taxon>Chlamydomonadales</taxon>
        <taxon>Chlamydomonadaceae</taxon>
        <taxon>Chlamydomonas</taxon>
    </lineage>
</organism>
<protein>
    <submittedName>
        <fullName evidence="2">Uncharacterized protein</fullName>
    </submittedName>
</protein>
<feature type="region of interest" description="Disordered" evidence="1">
    <location>
        <begin position="1235"/>
        <end position="1295"/>
    </location>
</feature>
<feature type="compositionally biased region" description="Low complexity" evidence="1">
    <location>
        <begin position="591"/>
        <end position="605"/>
    </location>
</feature>
<feature type="compositionally biased region" description="Low complexity" evidence="1">
    <location>
        <begin position="305"/>
        <end position="322"/>
    </location>
</feature>
<reference evidence="2 3" key="1">
    <citation type="submission" date="2017-08" db="EMBL/GenBank/DDBJ databases">
        <title>Acidophilic green algal genome provides insights into adaptation to an acidic environment.</title>
        <authorList>
            <person name="Hirooka S."/>
            <person name="Hirose Y."/>
            <person name="Kanesaki Y."/>
            <person name="Higuchi S."/>
            <person name="Fujiwara T."/>
            <person name="Onuma R."/>
            <person name="Era A."/>
            <person name="Ohbayashi R."/>
            <person name="Uzuka A."/>
            <person name="Nozaki H."/>
            <person name="Yoshikawa H."/>
            <person name="Miyagishima S.Y."/>
        </authorList>
    </citation>
    <scope>NUCLEOTIDE SEQUENCE [LARGE SCALE GENOMIC DNA]</scope>
    <source>
        <strain evidence="2 3">NIES-2499</strain>
    </source>
</reference>
<name>A0A250XJ61_9CHLO</name>
<dbReference type="Proteomes" id="UP000232323">
    <property type="component" value="Unassembled WGS sequence"/>
</dbReference>
<gene>
    <name evidence="2" type="ORF">CEUSTIGMA_g10499.t1</name>
</gene>
<accession>A0A250XJ61</accession>
<feature type="region of interest" description="Disordered" evidence="1">
    <location>
        <begin position="581"/>
        <end position="605"/>
    </location>
</feature>
<feature type="compositionally biased region" description="Low complexity" evidence="1">
    <location>
        <begin position="747"/>
        <end position="774"/>
    </location>
</feature>
<feature type="compositionally biased region" description="Pro residues" evidence="1">
    <location>
        <begin position="730"/>
        <end position="746"/>
    </location>
</feature>
<keyword evidence="3" id="KW-1185">Reference proteome</keyword>
<feature type="compositionally biased region" description="Low complexity" evidence="1">
    <location>
        <begin position="851"/>
        <end position="861"/>
    </location>
</feature>
<evidence type="ECO:0000313" key="2">
    <source>
        <dbReference type="EMBL" id="GAX83073.1"/>
    </source>
</evidence>
<feature type="compositionally biased region" description="Polar residues" evidence="1">
    <location>
        <begin position="1"/>
        <end position="15"/>
    </location>
</feature>
<feature type="region of interest" description="Disordered" evidence="1">
    <location>
        <begin position="706"/>
        <end position="779"/>
    </location>
</feature>
<feature type="region of interest" description="Disordered" evidence="1">
    <location>
        <begin position="267"/>
        <end position="331"/>
    </location>
</feature>
<feature type="region of interest" description="Disordered" evidence="1">
    <location>
        <begin position="958"/>
        <end position="985"/>
    </location>
</feature>